<accession>A0A5M8QML8</accession>
<keyword evidence="1" id="KW-0472">Membrane</keyword>
<keyword evidence="3" id="KW-1185">Reference proteome</keyword>
<reference evidence="2 3" key="1">
    <citation type="submission" date="2019-08" db="EMBL/GenBank/DDBJ databases">
        <title>Agrococcus lahaulensis sp. nov., isolated from a cold desert of the Indian Himalayas.</title>
        <authorList>
            <person name="Qu J.H."/>
        </authorList>
    </citation>
    <scope>NUCLEOTIDE SEQUENCE [LARGE SCALE GENOMIC DNA]</scope>
    <source>
        <strain evidence="2 3">NS18</strain>
    </source>
</reference>
<evidence type="ECO:0000313" key="2">
    <source>
        <dbReference type="EMBL" id="KAA6435976.1"/>
    </source>
</evidence>
<feature type="transmembrane region" description="Helical" evidence="1">
    <location>
        <begin position="82"/>
        <end position="99"/>
    </location>
</feature>
<comment type="caution">
    <text evidence="2">The sequence shown here is derived from an EMBL/GenBank/DDBJ whole genome shotgun (WGS) entry which is preliminary data.</text>
</comment>
<gene>
    <name evidence="2" type="ORF">FQ330_00640</name>
</gene>
<organism evidence="2 3">
    <name type="scientific">Agrococcus sediminis</name>
    <dbReference type="NCBI Taxonomy" id="2599924"/>
    <lineage>
        <taxon>Bacteria</taxon>
        <taxon>Bacillati</taxon>
        <taxon>Actinomycetota</taxon>
        <taxon>Actinomycetes</taxon>
        <taxon>Micrococcales</taxon>
        <taxon>Microbacteriaceae</taxon>
        <taxon>Agrococcus</taxon>
    </lineage>
</organism>
<dbReference type="AlphaFoldDB" id="A0A5M8QML8"/>
<dbReference type="Proteomes" id="UP000323221">
    <property type="component" value="Unassembled WGS sequence"/>
</dbReference>
<dbReference type="RefSeq" id="WP_146354369.1">
    <property type="nucleotide sequence ID" value="NZ_VOIR01000011.1"/>
</dbReference>
<sequence>MHPTPAPASAPPMPLTAWVAILAPLVGIALKLASAGWLAVFLLFWSPLLVAGYVAVVLAAARGMLRRQGVLRRQERRSRARIWAWLTSVGVVVLGLTAIDGGDTRESVQSTLTLLLGAPTSPSPLHELSAGIGWAALIAWLVGWLALMVEWAVAVQATRKPAPRVAPPVVE</sequence>
<dbReference type="EMBL" id="VOIR01000011">
    <property type="protein sequence ID" value="KAA6435976.1"/>
    <property type="molecule type" value="Genomic_DNA"/>
</dbReference>
<dbReference type="OrthoDB" id="5122952at2"/>
<evidence type="ECO:0000313" key="3">
    <source>
        <dbReference type="Proteomes" id="UP000323221"/>
    </source>
</evidence>
<keyword evidence="1" id="KW-1133">Transmembrane helix</keyword>
<keyword evidence="1" id="KW-0812">Transmembrane</keyword>
<feature type="transmembrane region" description="Helical" evidence="1">
    <location>
        <begin position="36"/>
        <end position="61"/>
    </location>
</feature>
<evidence type="ECO:0000256" key="1">
    <source>
        <dbReference type="SAM" id="Phobius"/>
    </source>
</evidence>
<proteinExistence type="predicted"/>
<name>A0A5M8QML8_9MICO</name>
<protein>
    <submittedName>
        <fullName evidence="2">Uncharacterized protein</fullName>
    </submittedName>
</protein>
<feature type="transmembrane region" description="Helical" evidence="1">
    <location>
        <begin position="132"/>
        <end position="154"/>
    </location>
</feature>
<feature type="transmembrane region" description="Helical" evidence="1">
    <location>
        <begin position="12"/>
        <end position="30"/>
    </location>
</feature>